<keyword evidence="3" id="KW-0732">Signal</keyword>
<evidence type="ECO:0000256" key="3">
    <source>
        <dbReference type="SAM" id="SignalP"/>
    </source>
</evidence>
<evidence type="ECO:0000313" key="6">
    <source>
        <dbReference type="Proteomes" id="UP000829685"/>
    </source>
</evidence>
<feature type="signal peptide" evidence="3">
    <location>
        <begin position="1"/>
        <end position="25"/>
    </location>
</feature>
<dbReference type="PANTHER" id="PTHR10039:SF5">
    <property type="entry name" value="NACHT DOMAIN-CONTAINING PROTEIN"/>
    <property type="match status" value="1"/>
</dbReference>
<dbReference type="Pfam" id="PF24883">
    <property type="entry name" value="NPHP3_N"/>
    <property type="match status" value="1"/>
</dbReference>
<name>A0A9P9WTU6_9PEZI</name>
<reference evidence="5" key="1">
    <citation type="submission" date="2021-03" db="EMBL/GenBank/DDBJ databases">
        <title>Revisited historic fungal species revealed as producer of novel bioactive compounds through whole genome sequencing and comparative genomics.</title>
        <authorList>
            <person name="Vignolle G.A."/>
            <person name="Hochenegger N."/>
            <person name="Mach R.L."/>
            <person name="Mach-Aigner A.R."/>
            <person name="Javad Rahimi M."/>
            <person name="Salim K.A."/>
            <person name="Chan C.M."/>
            <person name="Lim L.B.L."/>
            <person name="Cai F."/>
            <person name="Druzhinina I.S."/>
            <person name="U'Ren J.M."/>
            <person name="Derntl C."/>
        </authorList>
    </citation>
    <scope>NUCLEOTIDE SEQUENCE</scope>
    <source>
        <strain evidence="5">TUCIM 5799</strain>
    </source>
</reference>
<evidence type="ECO:0000256" key="2">
    <source>
        <dbReference type="SAM" id="MobiDB-lite"/>
    </source>
</evidence>
<dbReference type="Gene3D" id="3.40.50.300">
    <property type="entry name" value="P-loop containing nucleotide triphosphate hydrolases"/>
    <property type="match status" value="1"/>
</dbReference>
<dbReference type="InterPro" id="IPR056884">
    <property type="entry name" value="NPHP3-like_N"/>
</dbReference>
<feature type="compositionally biased region" description="Polar residues" evidence="2">
    <location>
        <begin position="298"/>
        <end position="324"/>
    </location>
</feature>
<dbReference type="EMBL" id="JAFIMR010000004">
    <property type="protein sequence ID" value="KAI1879285.1"/>
    <property type="molecule type" value="Genomic_DNA"/>
</dbReference>
<feature type="chain" id="PRO_5040272549" description="NACHT domain-containing protein" evidence="3">
    <location>
        <begin position="26"/>
        <end position="1134"/>
    </location>
</feature>
<dbReference type="SUPFAM" id="SSF52540">
    <property type="entry name" value="P-loop containing nucleoside triphosphate hydrolases"/>
    <property type="match status" value="1"/>
</dbReference>
<organism evidence="5 6">
    <name type="scientific">Neoarthrinium moseri</name>
    <dbReference type="NCBI Taxonomy" id="1658444"/>
    <lineage>
        <taxon>Eukaryota</taxon>
        <taxon>Fungi</taxon>
        <taxon>Dikarya</taxon>
        <taxon>Ascomycota</taxon>
        <taxon>Pezizomycotina</taxon>
        <taxon>Sordariomycetes</taxon>
        <taxon>Xylariomycetidae</taxon>
        <taxon>Amphisphaeriales</taxon>
        <taxon>Apiosporaceae</taxon>
        <taxon>Neoarthrinium</taxon>
    </lineage>
</organism>
<proteinExistence type="predicted"/>
<keyword evidence="6" id="KW-1185">Reference proteome</keyword>
<feature type="region of interest" description="Disordered" evidence="2">
    <location>
        <begin position="289"/>
        <end position="324"/>
    </location>
</feature>
<dbReference type="Pfam" id="PF25053">
    <property type="entry name" value="DUF7791"/>
    <property type="match status" value="1"/>
</dbReference>
<dbReference type="Proteomes" id="UP000829685">
    <property type="component" value="Unassembled WGS sequence"/>
</dbReference>
<dbReference type="PROSITE" id="PS50837">
    <property type="entry name" value="NACHT"/>
    <property type="match status" value="1"/>
</dbReference>
<evidence type="ECO:0000256" key="1">
    <source>
        <dbReference type="ARBA" id="ARBA00022737"/>
    </source>
</evidence>
<accession>A0A9P9WTU6</accession>
<feature type="domain" description="NACHT" evidence="4">
    <location>
        <begin position="346"/>
        <end position="498"/>
    </location>
</feature>
<evidence type="ECO:0000313" key="5">
    <source>
        <dbReference type="EMBL" id="KAI1879285.1"/>
    </source>
</evidence>
<gene>
    <name evidence="5" type="ORF">JX265_002239</name>
</gene>
<sequence>MEALAALSFCCNVLQLVSFAGETVSLCKNVYNGQPPDADFKDNVEAMVKVSSQIRTQTKPSGVPDSNAPGVKDVANKCNIIAQALKDEYNHITRNQKTGSILSTVNVAARHQWRRNRLERLESSLRDIQSTMDTYLLADLCKQSAAAQEANKASFRKLDTNLQCFITQCAKGERSVTTLIQREAVSTREVIERSMTQQSKSINARVTVEAEATRNHTKSEVQQVTHSMLALSLEKQNKQRQIRSRDRFMQSLKFEGMNERFNQVSDSHHKTFRWILTCHDDSVYCVSNEEDRGPGNSPPGNTKSLTNSEPNDSGAKSQEGSWNTASSSVQEQMWDCFHCWLNQDDNLYWIQGKPGSGKTTLMKHLVQNPVTKAAVRTASPGILLLHHFFWKPGSSMQNSIKGLYCTLLYQLLVEVPEDIDGIIRKDTAFARKDHVSDWSTCELQSLCIRLFRHQSSLVCLFIDGLDEVSKDDGAINLITTIKSMVQIPNVKACVSSRPETAFLARLQTYPHLRLQDLNHRDIKKFCTSTLASHWHNRVSEKARTYILNATLHKAEGVFLWAALAVRDIITGLDNGDSEHELQTRINRLPSELYALYLDMWRRLNDDRILYQQEAAWYFKLLLEFGGVFSHRVYDIYDGSSIPLLRVVAASDKMVQRTILEKNKWIDSDVLHDLLDKNLKRIRVRCAGLLTTTPRDIDLSLKAYAHHYDKLRPRITYGIKFIHRTAIDFLVDTKEGQQILQYCPTSEDELSADLIKGYLIQQRILETPRNNTIIEIYKLNNVFHVISHTTTLPEKELFELLDTCRNEIESGFFGSFVGSSLVLTARPRFTQYVLPRILQSPEPVSCATSILRDMWDVFQTSPQSLLDSPGCYVERLLALGARSHVRGICQGYIADHEDHASPFMIADTAFFRFLKWTVVRHRLQDLRLGEFLHLLQSYLASEPDLACRTQFSIKFGIREAHYLRDHWLLGKALLHELSDNRPVFTMETNLAFFIETLMTWLAHQNHDGSKVTFSDVLEGIASRNTEPVFRLRFVTVGHRSVASSYCVVNQRTSDQITSHLRGWVRSQLYHERVDDDVVAMASKTYNEIALAESGNYQKVDEDFRAILAREGLGFAFAEHCTENLGPGTLNEVSID</sequence>
<protein>
    <recommendedName>
        <fullName evidence="4">NACHT domain-containing protein</fullName>
    </recommendedName>
</protein>
<comment type="caution">
    <text evidence="5">The sequence shown here is derived from an EMBL/GenBank/DDBJ whole genome shotgun (WGS) entry which is preliminary data.</text>
</comment>
<dbReference type="InterPro" id="IPR056693">
    <property type="entry name" value="DUF7791"/>
</dbReference>
<dbReference type="PANTHER" id="PTHR10039">
    <property type="entry name" value="AMELOGENIN"/>
    <property type="match status" value="1"/>
</dbReference>
<keyword evidence="1" id="KW-0677">Repeat</keyword>
<dbReference type="InterPro" id="IPR027417">
    <property type="entry name" value="P-loop_NTPase"/>
</dbReference>
<evidence type="ECO:0000259" key="4">
    <source>
        <dbReference type="PROSITE" id="PS50837"/>
    </source>
</evidence>
<dbReference type="InterPro" id="IPR007111">
    <property type="entry name" value="NACHT_NTPase"/>
</dbReference>
<dbReference type="AlphaFoldDB" id="A0A9P9WTU6"/>